<feature type="domain" description="Homeobox" evidence="4">
    <location>
        <begin position="18"/>
        <end position="68"/>
    </location>
</feature>
<dbReference type="Proteomes" id="UP000807469">
    <property type="component" value="Unassembled WGS sequence"/>
</dbReference>
<dbReference type="InterPro" id="IPR009057">
    <property type="entry name" value="Homeodomain-like_sf"/>
</dbReference>
<feature type="DNA-binding region" description="Homeobox" evidence="1">
    <location>
        <begin position="20"/>
        <end position="69"/>
    </location>
</feature>
<organism evidence="5 6">
    <name type="scientific">Pholiota conissans</name>
    <dbReference type="NCBI Taxonomy" id="109636"/>
    <lineage>
        <taxon>Eukaryota</taxon>
        <taxon>Fungi</taxon>
        <taxon>Dikarya</taxon>
        <taxon>Basidiomycota</taxon>
        <taxon>Agaricomycotina</taxon>
        <taxon>Agaricomycetes</taxon>
        <taxon>Agaricomycetidae</taxon>
        <taxon>Agaricales</taxon>
        <taxon>Agaricineae</taxon>
        <taxon>Strophariaceae</taxon>
        <taxon>Pholiota</taxon>
    </lineage>
</organism>
<dbReference type="GO" id="GO:0005634">
    <property type="term" value="C:nucleus"/>
    <property type="evidence" value="ECO:0007669"/>
    <property type="project" value="UniProtKB-SubCell"/>
</dbReference>
<dbReference type="Gene3D" id="1.10.10.60">
    <property type="entry name" value="Homeodomain-like"/>
    <property type="match status" value="1"/>
</dbReference>
<keyword evidence="1 2" id="KW-0238">DNA-binding</keyword>
<feature type="region of interest" description="Disordered" evidence="3">
    <location>
        <begin position="164"/>
        <end position="186"/>
    </location>
</feature>
<dbReference type="CDD" id="cd00086">
    <property type="entry name" value="homeodomain"/>
    <property type="match status" value="1"/>
</dbReference>
<accession>A0A9P5Z5W0</accession>
<keyword evidence="6" id="KW-1185">Reference proteome</keyword>
<dbReference type="AlphaFoldDB" id="A0A9P5Z5W0"/>
<keyword evidence="1 2" id="KW-0539">Nucleus</keyword>
<comment type="subcellular location">
    <subcellularLocation>
        <location evidence="1 2">Nucleus</location>
    </subcellularLocation>
</comment>
<keyword evidence="1 2" id="KW-0371">Homeobox</keyword>
<evidence type="ECO:0000259" key="4">
    <source>
        <dbReference type="PROSITE" id="PS50071"/>
    </source>
</evidence>
<sequence>MENVSSGGTRNITVIRASPAQTAILMQEFAISDTPTAEKLKDLSDQTNLPYKWLHNWFGRQRTKANKTKAKVRKAYTGSYAHDPNLSPQELLRIKLEHADADAVSTSSSSAEIASVFDGAAMSASSSGTLEASVASEPPFKRRGRPPQIKDSPALTLRRTELIESSAGLEHTQIETDSDARTAAPGSDARNLATMVAPYNQLIPNIAPPRRTPMNPPKRATGFRNRAVRSALAVSQPESIYMHNSAASDFSLNAAIATHSTIAGAQRPQKATSQFIPGPVFHTQFQNNMPENFPVARALPSAPLNGFFTPNFFPGTSFSMPAMTFPDIPQPVIRHAQPFNAAIYNEIYDVMPLAPLAPAFDWNNNAPPTANVAMLPNHGVIPHVFEHNQFFDDSATTSCQPFYAETRVYNEGQAPQLTILETKPEKIDTLLLDSLKDAINPSLAPLKHLTEILHEYKDELGTYARLLAFEESDNIKKCLLDEKLMKNNPFQAAMALALLSKLGFEWEY</sequence>
<evidence type="ECO:0000256" key="1">
    <source>
        <dbReference type="PROSITE-ProRule" id="PRU00108"/>
    </source>
</evidence>
<dbReference type="OrthoDB" id="3048971at2759"/>
<dbReference type="PROSITE" id="PS50071">
    <property type="entry name" value="HOMEOBOX_2"/>
    <property type="match status" value="1"/>
</dbReference>
<evidence type="ECO:0000256" key="2">
    <source>
        <dbReference type="RuleBase" id="RU000682"/>
    </source>
</evidence>
<evidence type="ECO:0000256" key="3">
    <source>
        <dbReference type="SAM" id="MobiDB-lite"/>
    </source>
</evidence>
<dbReference type="InterPro" id="IPR001356">
    <property type="entry name" value="HD"/>
</dbReference>
<dbReference type="SMART" id="SM00389">
    <property type="entry name" value="HOX"/>
    <property type="match status" value="1"/>
</dbReference>
<dbReference type="SUPFAM" id="SSF46689">
    <property type="entry name" value="Homeodomain-like"/>
    <property type="match status" value="1"/>
</dbReference>
<comment type="caution">
    <text evidence="5">The sequence shown here is derived from an EMBL/GenBank/DDBJ whole genome shotgun (WGS) entry which is preliminary data.</text>
</comment>
<reference evidence="5" key="1">
    <citation type="submission" date="2020-11" db="EMBL/GenBank/DDBJ databases">
        <authorList>
            <consortium name="DOE Joint Genome Institute"/>
            <person name="Ahrendt S."/>
            <person name="Riley R."/>
            <person name="Andreopoulos W."/>
            <person name="Labutti K."/>
            <person name="Pangilinan J."/>
            <person name="Ruiz-Duenas F.J."/>
            <person name="Barrasa J.M."/>
            <person name="Sanchez-Garcia M."/>
            <person name="Camarero S."/>
            <person name="Miyauchi S."/>
            <person name="Serrano A."/>
            <person name="Linde D."/>
            <person name="Babiker R."/>
            <person name="Drula E."/>
            <person name="Ayuso-Fernandez I."/>
            <person name="Pacheco R."/>
            <person name="Padilla G."/>
            <person name="Ferreira P."/>
            <person name="Barriuso J."/>
            <person name="Kellner H."/>
            <person name="Castanera R."/>
            <person name="Alfaro M."/>
            <person name="Ramirez L."/>
            <person name="Pisabarro A.G."/>
            <person name="Kuo A."/>
            <person name="Tritt A."/>
            <person name="Lipzen A."/>
            <person name="He G."/>
            <person name="Yan M."/>
            <person name="Ng V."/>
            <person name="Cullen D."/>
            <person name="Martin F."/>
            <person name="Rosso M.-N."/>
            <person name="Henrissat B."/>
            <person name="Hibbett D."/>
            <person name="Martinez A.T."/>
            <person name="Grigoriev I.V."/>
        </authorList>
    </citation>
    <scope>NUCLEOTIDE SEQUENCE</scope>
    <source>
        <strain evidence="5">CIRM-BRFM 674</strain>
    </source>
</reference>
<gene>
    <name evidence="5" type="ORF">BDN70DRAFT_992128</name>
</gene>
<evidence type="ECO:0000313" key="6">
    <source>
        <dbReference type="Proteomes" id="UP000807469"/>
    </source>
</evidence>
<evidence type="ECO:0000313" key="5">
    <source>
        <dbReference type="EMBL" id="KAF9481213.1"/>
    </source>
</evidence>
<feature type="region of interest" description="Disordered" evidence="3">
    <location>
        <begin position="129"/>
        <end position="151"/>
    </location>
</feature>
<protein>
    <recommendedName>
        <fullName evidence="4">Homeobox domain-containing protein</fullName>
    </recommendedName>
</protein>
<dbReference type="GO" id="GO:0003677">
    <property type="term" value="F:DNA binding"/>
    <property type="evidence" value="ECO:0007669"/>
    <property type="project" value="UniProtKB-UniRule"/>
</dbReference>
<proteinExistence type="predicted"/>
<name>A0A9P5Z5W0_9AGAR</name>
<dbReference type="Pfam" id="PF00046">
    <property type="entry name" value="Homeodomain"/>
    <property type="match status" value="1"/>
</dbReference>
<dbReference type="EMBL" id="MU155182">
    <property type="protein sequence ID" value="KAF9481213.1"/>
    <property type="molecule type" value="Genomic_DNA"/>
</dbReference>